<reference evidence="2" key="1">
    <citation type="submission" date="2023-03" db="EMBL/GenBank/DDBJ databases">
        <title>Massive genome expansion in bonnet fungi (Mycena s.s.) driven by repeated elements and novel gene families across ecological guilds.</title>
        <authorList>
            <consortium name="Lawrence Berkeley National Laboratory"/>
            <person name="Harder C.B."/>
            <person name="Miyauchi S."/>
            <person name="Viragh M."/>
            <person name="Kuo A."/>
            <person name="Thoen E."/>
            <person name="Andreopoulos B."/>
            <person name="Lu D."/>
            <person name="Skrede I."/>
            <person name="Drula E."/>
            <person name="Henrissat B."/>
            <person name="Morin E."/>
            <person name="Kohler A."/>
            <person name="Barry K."/>
            <person name="LaButti K."/>
            <person name="Morin E."/>
            <person name="Salamov A."/>
            <person name="Lipzen A."/>
            <person name="Mereny Z."/>
            <person name="Hegedus B."/>
            <person name="Baldrian P."/>
            <person name="Stursova M."/>
            <person name="Weitz H."/>
            <person name="Taylor A."/>
            <person name="Grigoriev I.V."/>
            <person name="Nagy L.G."/>
            <person name="Martin F."/>
            <person name="Kauserud H."/>
        </authorList>
    </citation>
    <scope>NUCLEOTIDE SEQUENCE</scope>
    <source>
        <strain evidence="2">CBHHK200</strain>
    </source>
</reference>
<evidence type="ECO:0000313" key="3">
    <source>
        <dbReference type="Proteomes" id="UP001218188"/>
    </source>
</evidence>
<feature type="region of interest" description="Disordered" evidence="1">
    <location>
        <begin position="1"/>
        <end position="47"/>
    </location>
</feature>
<dbReference type="EMBL" id="JARJCM010000388">
    <property type="protein sequence ID" value="KAJ7017656.1"/>
    <property type="molecule type" value="Genomic_DNA"/>
</dbReference>
<feature type="compositionally biased region" description="Polar residues" evidence="1">
    <location>
        <begin position="11"/>
        <end position="32"/>
    </location>
</feature>
<feature type="compositionally biased region" description="Acidic residues" evidence="1">
    <location>
        <begin position="1"/>
        <end position="10"/>
    </location>
</feature>
<sequence length="384" mass="42750">MDVDDVDVEEPSTSGRQTRSATNRKASGATTKAKSDNTKKGKSRKSKTLKEVGWCEDLNGGPPITKTAGNFLAAILHVWSSPGRQALETLLRGPDPSSSAVEYDPTDTAAVVNRLDSLSLKTHLLDLEHMLALVQLALNVDSEIYASSLTGKFLSKSELARRYTKSEAARTTFCERVSWGQRFAFLCSAGTLGILPILAALELRTVVTRQLNEVDILCLGSALREVQHGKWLPMVRRLMLPINYILNQSGYVQTLHLSQKIHTHAGSPSKIVQFGFKDVTLSDSIFDQLQINVPKLIGRSQAWQGVTYSFNKFADRSTEWDLTSTPPCLECYPRCRSHRPAFPNYRQEPPQARFHQMPRQTVQQKHLDREGAHTCREGGESNIS</sequence>
<dbReference type="AlphaFoldDB" id="A0AAD6RY49"/>
<dbReference type="Proteomes" id="UP001218188">
    <property type="component" value="Unassembled WGS sequence"/>
</dbReference>
<gene>
    <name evidence="2" type="ORF">C8F04DRAFT_426280</name>
</gene>
<feature type="region of interest" description="Disordered" evidence="1">
    <location>
        <begin position="343"/>
        <end position="384"/>
    </location>
</feature>
<name>A0AAD6RY49_9AGAR</name>
<keyword evidence="3" id="KW-1185">Reference proteome</keyword>
<proteinExistence type="predicted"/>
<protein>
    <submittedName>
        <fullName evidence="2">Uncharacterized protein</fullName>
    </submittedName>
</protein>
<organism evidence="2 3">
    <name type="scientific">Mycena alexandri</name>
    <dbReference type="NCBI Taxonomy" id="1745969"/>
    <lineage>
        <taxon>Eukaryota</taxon>
        <taxon>Fungi</taxon>
        <taxon>Dikarya</taxon>
        <taxon>Basidiomycota</taxon>
        <taxon>Agaricomycotina</taxon>
        <taxon>Agaricomycetes</taxon>
        <taxon>Agaricomycetidae</taxon>
        <taxon>Agaricales</taxon>
        <taxon>Marasmiineae</taxon>
        <taxon>Mycenaceae</taxon>
        <taxon>Mycena</taxon>
    </lineage>
</organism>
<evidence type="ECO:0000256" key="1">
    <source>
        <dbReference type="SAM" id="MobiDB-lite"/>
    </source>
</evidence>
<accession>A0AAD6RY49</accession>
<comment type="caution">
    <text evidence="2">The sequence shown here is derived from an EMBL/GenBank/DDBJ whole genome shotgun (WGS) entry which is preliminary data.</text>
</comment>
<evidence type="ECO:0000313" key="2">
    <source>
        <dbReference type="EMBL" id="KAJ7017656.1"/>
    </source>
</evidence>
<feature type="compositionally biased region" description="Basic and acidic residues" evidence="1">
    <location>
        <begin position="365"/>
        <end position="384"/>
    </location>
</feature>